<dbReference type="AlphaFoldDB" id="A0A2I0KA03"/>
<organism evidence="1 2">
    <name type="scientific">Punica granatum</name>
    <name type="common">Pomegranate</name>
    <dbReference type="NCBI Taxonomy" id="22663"/>
    <lineage>
        <taxon>Eukaryota</taxon>
        <taxon>Viridiplantae</taxon>
        <taxon>Streptophyta</taxon>
        <taxon>Embryophyta</taxon>
        <taxon>Tracheophyta</taxon>
        <taxon>Spermatophyta</taxon>
        <taxon>Magnoliopsida</taxon>
        <taxon>eudicotyledons</taxon>
        <taxon>Gunneridae</taxon>
        <taxon>Pentapetalae</taxon>
        <taxon>rosids</taxon>
        <taxon>malvids</taxon>
        <taxon>Myrtales</taxon>
        <taxon>Lythraceae</taxon>
        <taxon>Punica</taxon>
    </lineage>
</organism>
<dbReference type="EMBL" id="PGOL01000756">
    <property type="protein sequence ID" value="PKI65372.1"/>
    <property type="molecule type" value="Genomic_DNA"/>
</dbReference>
<protein>
    <submittedName>
        <fullName evidence="1">Uncharacterized protein</fullName>
    </submittedName>
</protein>
<reference evidence="1 2" key="1">
    <citation type="submission" date="2017-11" db="EMBL/GenBank/DDBJ databases">
        <title>De-novo sequencing of pomegranate (Punica granatum L.) genome.</title>
        <authorList>
            <person name="Akparov Z."/>
            <person name="Amiraslanov A."/>
            <person name="Hajiyeva S."/>
            <person name="Abbasov M."/>
            <person name="Kaur K."/>
            <person name="Hamwieh A."/>
            <person name="Solovyev V."/>
            <person name="Salamov A."/>
            <person name="Braich B."/>
            <person name="Kosarev P."/>
            <person name="Mahmoud A."/>
            <person name="Hajiyev E."/>
            <person name="Babayeva S."/>
            <person name="Izzatullayeva V."/>
            <person name="Mammadov A."/>
            <person name="Mammadov A."/>
            <person name="Sharifova S."/>
            <person name="Ojaghi J."/>
            <person name="Eynullazada K."/>
            <person name="Bayramov B."/>
            <person name="Abdulazimova A."/>
            <person name="Shahmuradov I."/>
        </authorList>
    </citation>
    <scope>NUCLEOTIDE SEQUENCE [LARGE SCALE GENOMIC DNA]</scope>
    <source>
        <strain evidence="2">cv. AG2017</strain>
        <tissue evidence="1">Leaf</tissue>
    </source>
</reference>
<sequence>MGVRPRVMYGHATAESIRIVCWTSAKGDHAAHGYVKSGPTRFLLAIKWADLWVLEAYHSRKWASEPIAAEKPIQPVHILSLQSIPHLSWLSC</sequence>
<evidence type="ECO:0000313" key="2">
    <source>
        <dbReference type="Proteomes" id="UP000233551"/>
    </source>
</evidence>
<gene>
    <name evidence="1" type="ORF">CRG98_014254</name>
</gene>
<accession>A0A2I0KA03</accession>
<keyword evidence="2" id="KW-1185">Reference proteome</keyword>
<dbReference type="Proteomes" id="UP000233551">
    <property type="component" value="Unassembled WGS sequence"/>
</dbReference>
<comment type="caution">
    <text evidence="1">The sequence shown here is derived from an EMBL/GenBank/DDBJ whole genome shotgun (WGS) entry which is preliminary data.</text>
</comment>
<name>A0A2I0KA03_PUNGR</name>
<evidence type="ECO:0000313" key="1">
    <source>
        <dbReference type="EMBL" id="PKI65372.1"/>
    </source>
</evidence>
<proteinExistence type="predicted"/>